<name>A0ACC2XS66_9TREE</name>
<sequence length="431" mass="49648">MPSLNDLAAEIIDIIADYILVQDCATEDVKISDLTKPLMCHGLVHGDESATTRFFSSKDSSLLQLAKVSRYLRNVLFTPRFARVVSMRDSHAWSQSRYAQSLKDQVREFRLVIVPDRTRRHMGLPKLLKQHPGVIKLELVWHLLQYDDFRLQSLQVGQQTEPHDPAQRATVSPIPPTTTLENLMECHISLREGLTSMNQSALNRQFHLIMMRISMPRLQHLHISAKLWDYTTRVHPTAVEHWRSLMTGIEAGTHNQLEVIELCLEATLEPREGQQLWRRILEDLVQHFSNQAVSPRIILRLFYLTKHTSDFERQTDGKISLPRQYVPSESDMRTFISDMPNPSSVDLMLQLYGFSDAYHEHGQPLPLLSVETKFEGDLTGLQRNNSDDQITRATTPDRQHYEYLLDHANMEALYTKLLSQEMEDSSIASDV</sequence>
<proteinExistence type="predicted"/>
<evidence type="ECO:0000313" key="1">
    <source>
        <dbReference type="EMBL" id="KAJ9126485.1"/>
    </source>
</evidence>
<reference evidence="1" key="1">
    <citation type="submission" date="2023-04" db="EMBL/GenBank/DDBJ databases">
        <title>Draft Genome sequencing of Naganishia species isolated from polar environments using Oxford Nanopore Technology.</title>
        <authorList>
            <person name="Leo P."/>
            <person name="Venkateswaran K."/>
        </authorList>
    </citation>
    <scope>NUCLEOTIDE SEQUENCE</scope>
    <source>
        <strain evidence="1">DBVPG 5303</strain>
    </source>
</reference>
<organism evidence="1 2">
    <name type="scientific">Naganishia onofrii</name>
    <dbReference type="NCBI Taxonomy" id="1851511"/>
    <lineage>
        <taxon>Eukaryota</taxon>
        <taxon>Fungi</taxon>
        <taxon>Dikarya</taxon>
        <taxon>Basidiomycota</taxon>
        <taxon>Agaricomycotina</taxon>
        <taxon>Tremellomycetes</taxon>
        <taxon>Filobasidiales</taxon>
        <taxon>Filobasidiaceae</taxon>
        <taxon>Naganishia</taxon>
    </lineage>
</organism>
<protein>
    <submittedName>
        <fullName evidence="1">Uncharacterized protein</fullName>
    </submittedName>
</protein>
<dbReference type="Proteomes" id="UP001234202">
    <property type="component" value="Unassembled WGS sequence"/>
</dbReference>
<keyword evidence="2" id="KW-1185">Reference proteome</keyword>
<dbReference type="EMBL" id="JASBWV010000005">
    <property type="protein sequence ID" value="KAJ9126485.1"/>
    <property type="molecule type" value="Genomic_DNA"/>
</dbReference>
<evidence type="ECO:0000313" key="2">
    <source>
        <dbReference type="Proteomes" id="UP001234202"/>
    </source>
</evidence>
<accession>A0ACC2XS66</accession>
<comment type="caution">
    <text evidence="1">The sequence shown here is derived from an EMBL/GenBank/DDBJ whole genome shotgun (WGS) entry which is preliminary data.</text>
</comment>
<gene>
    <name evidence="1" type="ORF">QFC24_002228</name>
</gene>